<dbReference type="EMBL" id="QHKI01000027">
    <property type="protein sequence ID" value="RSM80926.1"/>
    <property type="molecule type" value="Genomic_DNA"/>
</dbReference>
<dbReference type="GO" id="GO:0046872">
    <property type="term" value="F:metal ion binding"/>
    <property type="evidence" value="ECO:0007669"/>
    <property type="project" value="UniProtKB-KW"/>
</dbReference>
<evidence type="ECO:0000256" key="6">
    <source>
        <dbReference type="ARBA" id="ARBA00023125"/>
    </source>
</evidence>
<evidence type="ECO:0000256" key="1">
    <source>
        <dbReference type="ARBA" id="ARBA00008761"/>
    </source>
</evidence>
<evidence type="ECO:0000256" key="8">
    <source>
        <dbReference type="SAM" id="MobiDB-lite"/>
    </source>
</evidence>
<dbReference type="Proteomes" id="UP000287547">
    <property type="component" value="Unassembled WGS sequence"/>
</dbReference>
<feature type="domain" description="Transposase putative helix-turn-helix" evidence="11">
    <location>
        <begin position="1"/>
        <end position="49"/>
    </location>
</feature>
<dbReference type="RefSeq" id="WP_125727666.1">
    <property type="nucleotide sequence ID" value="NZ_QHKI01000027.1"/>
</dbReference>
<sequence>MNGQVKRAFKFRFYPSEAQAAELSRTFGCVRKVYNLALQARTEAWTQRGERVGYEATSALLTTWKRTDELAFLAEVSAVPLQQALRHLQTAFGNFWAKRARFPRFRSRKKSRMSAEYTRSAFRWRDGTLTLAKMAEPLDIRWSRPLPEGAVPSTVTVSRDAAGRWFVSLLCEDTSVTPLAVTDAVVGIDVGLDHLLVLSTGEKIGNPRHERRDRERLARAQRLLCRKQKGSNNRAKARVKVARVHARIADRRTDYLHKITTRLVRETQTLVIEDLAVSNMLGNRRLSRAISDAGWRQFRQQLEYKAQWYGRDVIVVDRWFPSSKLCSACGAPAAEMPLHVRTWTCGCGTTHDRDVNAARNILAAGLAVTVCGAGVRPQRNPPGGQSATKQKTPRREP</sequence>
<reference evidence="12 13" key="1">
    <citation type="submission" date="2018-05" db="EMBL/GenBank/DDBJ databases">
        <title>Evolution of GPA BGCs.</title>
        <authorList>
            <person name="Waglechner N."/>
            <person name="Wright G.D."/>
        </authorList>
    </citation>
    <scope>NUCLEOTIDE SEQUENCE [LARGE SCALE GENOMIC DNA]</scope>
    <source>
        <strain evidence="12 13">A82846</strain>
    </source>
</reference>
<evidence type="ECO:0000259" key="11">
    <source>
        <dbReference type="Pfam" id="PF12323"/>
    </source>
</evidence>
<evidence type="ECO:0000313" key="13">
    <source>
        <dbReference type="Proteomes" id="UP000287547"/>
    </source>
</evidence>
<keyword evidence="3" id="KW-0815">Transposition</keyword>
<dbReference type="OrthoDB" id="6230307at2"/>
<dbReference type="Pfam" id="PF12323">
    <property type="entry name" value="HTH_OrfB_IS605"/>
    <property type="match status" value="1"/>
</dbReference>
<organism evidence="12 13">
    <name type="scientific">Kibdelosporangium aridum</name>
    <dbReference type="NCBI Taxonomy" id="2030"/>
    <lineage>
        <taxon>Bacteria</taxon>
        <taxon>Bacillati</taxon>
        <taxon>Actinomycetota</taxon>
        <taxon>Actinomycetes</taxon>
        <taxon>Pseudonocardiales</taxon>
        <taxon>Pseudonocardiaceae</taxon>
        <taxon>Kibdelosporangium</taxon>
    </lineage>
</organism>
<evidence type="ECO:0000256" key="5">
    <source>
        <dbReference type="ARBA" id="ARBA00022833"/>
    </source>
</evidence>
<dbReference type="AlphaFoldDB" id="A0A428Z418"/>
<keyword evidence="7" id="KW-0233">DNA recombination</keyword>
<comment type="similarity">
    <text evidence="2">In the N-terminal section; belongs to the transposase 2 family.</text>
</comment>
<dbReference type="PANTHER" id="PTHR30405:SF25">
    <property type="entry name" value="RNA-GUIDED DNA ENDONUCLEASE INSQ-RELATED"/>
    <property type="match status" value="1"/>
</dbReference>
<evidence type="ECO:0000259" key="10">
    <source>
        <dbReference type="Pfam" id="PF07282"/>
    </source>
</evidence>
<name>A0A428Z418_KIBAR</name>
<keyword evidence="5" id="KW-0862">Zinc</keyword>
<dbReference type="Pfam" id="PF01385">
    <property type="entry name" value="OrfB_IS605"/>
    <property type="match status" value="1"/>
</dbReference>
<comment type="caution">
    <text evidence="12">The sequence shown here is derived from an EMBL/GenBank/DDBJ whole genome shotgun (WGS) entry which is preliminary data.</text>
</comment>
<comment type="similarity">
    <text evidence="1">In the C-terminal section; belongs to the transposase 35 family.</text>
</comment>
<dbReference type="NCBIfam" id="TIGR01766">
    <property type="entry name" value="IS200/IS605 family accessory protein TnpB-like domain"/>
    <property type="match status" value="1"/>
</dbReference>
<keyword evidence="6" id="KW-0238">DNA-binding</keyword>
<dbReference type="GO" id="GO:0032196">
    <property type="term" value="P:transposition"/>
    <property type="evidence" value="ECO:0007669"/>
    <property type="project" value="UniProtKB-KW"/>
</dbReference>
<accession>A0A428Z418</accession>
<evidence type="ECO:0000256" key="2">
    <source>
        <dbReference type="ARBA" id="ARBA00011044"/>
    </source>
</evidence>
<dbReference type="InterPro" id="IPR001959">
    <property type="entry name" value="Transposase"/>
</dbReference>
<dbReference type="Pfam" id="PF07282">
    <property type="entry name" value="Cas12f1-like_TNB"/>
    <property type="match status" value="1"/>
</dbReference>
<dbReference type="NCBIfam" id="NF040570">
    <property type="entry name" value="guided_TnpB"/>
    <property type="match status" value="1"/>
</dbReference>
<dbReference type="InterPro" id="IPR021027">
    <property type="entry name" value="Transposase_put_HTH"/>
</dbReference>
<evidence type="ECO:0000259" key="9">
    <source>
        <dbReference type="Pfam" id="PF01385"/>
    </source>
</evidence>
<dbReference type="GO" id="GO:0006310">
    <property type="term" value="P:DNA recombination"/>
    <property type="evidence" value="ECO:0007669"/>
    <property type="project" value="UniProtKB-KW"/>
</dbReference>
<evidence type="ECO:0000313" key="12">
    <source>
        <dbReference type="EMBL" id="RSM80926.1"/>
    </source>
</evidence>
<evidence type="ECO:0000256" key="4">
    <source>
        <dbReference type="ARBA" id="ARBA00022723"/>
    </source>
</evidence>
<feature type="domain" description="Cas12f1-like TNB" evidence="10">
    <location>
        <begin position="295"/>
        <end position="361"/>
    </location>
</feature>
<dbReference type="PANTHER" id="PTHR30405">
    <property type="entry name" value="TRANSPOSASE"/>
    <property type="match status" value="1"/>
</dbReference>
<dbReference type="InterPro" id="IPR010095">
    <property type="entry name" value="Cas12f1-like_TNB"/>
</dbReference>
<gene>
    <name evidence="12" type="ORF">DMH04_28920</name>
</gene>
<feature type="region of interest" description="Disordered" evidence="8">
    <location>
        <begin position="374"/>
        <end position="397"/>
    </location>
</feature>
<evidence type="ECO:0000256" key="7">
    <source>
        <dbReference type="ARBA" id="ARBA00023172"/>
    </source>
</evidence>
<keyword evidence="4" id="KW-0479">Metal-binding</keyword>
<evidence type="ECO:0000256" key="3">
    <source>
        <dbReference type="ARBA" id="ARBA00022578"/>
    </source>
</evidence>
<proteinExistence type="inferred from homology"/>
<protein>
    <submittedName>
        <fullName evidence="12">Transposase</fullName>
    </submittedName>
</protein>
<dbReference type="GO" id="GO:0003677">
    <property type="term" value="F:DNA binding"/>
    <property type="evidence" value="ECO:0007669"/>
    <property type="project" value="UniProtKB-KW"/>
</dbReference>
<feature type="domain" description="Probable transposase IS891/IS1136/IS1341" evidence="9">
    <location>
        <begin position="172"/>
        <end position="283"/>
    </location>
</feature>
<dbReference type="InterPro" id="IPR051399">
    <property type="entry name" value="RNA-guided_DNA_endo/Transpos"/>
</dbReference>